<dbReference type="GO" id="GO:0006355">
    <property type="term" value="P:regulation of DNA-templated transcription"/>
    <property type="evidence" value="ECO:0007669"/>
    <property type="project" value="InterPro"/>
</dbReference>
<dbReference type="SMART" id="SM00862">
    <property type="entry name" value="Trans_reg_C"/>
    <property type="match status" value="1"/>
</dbReference>
<dbReference type="InterPro" id="IPR029016">
    <property type="entry name" value="GAF-like_dom_sf"/>
</dbReference>
<keyword evidence="4" id="KW-1185">Reference proteome</keyword>
<name>A0A401V0H1_9CELL</name>
<protein>
    <submittedName>
        <fullName evidence="3">Putative transcriptional regulator</fullName>
    </submittedName>
</protein>
<organism evidence="3 4">
    <name type="scientific">Cellulomonas algicola</name>
    <dbReference type="NCBI Taxonomy" id="2071633"/>
    <lineage>
        <taxon>Bacteria</taxon>
        <taxon>Bacillati</taxon>
        <taxon>Actinomycetota</taxon>
        <taxon>Actinomycetes</taxon>
        <taxon>Micrococcales</taxon>
        <taxon>Cellulomonadaceae</taxon>
        <taxon>Cellulomonas</taxon>
    </lineage>
</organism>
<dbReference type="RefSeq" id="WP_124342854.1">
    <property type="nucleotide sequence ID" value="NZ_BHYL01000138.1"/>
</dbReference>
<evidence type="ECO:0000313" key="4">
    <source>
        <dbReference type="Proteomes" id="UP000288246"/>
    </source>
</evidence>
<dbReference type="OrthoDB" id="3928741at2"/>
<dbReference type="Proteomes" id="UP000288246">
    <property type="component" value="Unassembled WGS sequence"/>
</dbReference>
<keyword evidence="1" id="KW-0238">DNA-binding</keyword>
<dbReference type="GO" id="GO:0000160">
    <property type="term" value="P:phosphorelay signal transduction system"/>
    <property type="evidence" value="ECO:0007669"/>
    <property type="project" value="InterPro"/>
</dbReference>
<dbReference type="AlphaFoldDB" id="A0A401V0H1"/>
<evidence type="ECO:0000259" key="2">
    <source>
        <dbReference type="SMART" id="SM00862"/>
    </source>
</evidence>
<evidence type="ECO:0000313" key="3">
    <source>
        <dbReference type="EMBL" id="GCD20345.1"/>
    </source>
</evidence>
<dbReference type="InterPro" id="IPR001867">
    <property type="entry name" value="OmpR/PhoB-type_DNA-bd"/>
</dbReference>
<dbReference type="Gene3D" id="3.30.450.40">
    <property type="match status" value="1"/>
</dbReference>
<gene>
    <name evidence="3" type="ORF">CTKZ_19070</name>
</gene>
<comment type="caution">
    <text evidence="3">The sequence shown here is derived from an EMBL/GenBank/DDBJ whole genome shotgun (WGS) entry which is preliminary data.</text>
</comment>
<proteinExistence type="predicted"/>
<dbReference type="EMBL" id="BHYL01000138">
    <property type="protein sequence ID" value="GCD20345.1"/>
    <property type="molecule type" value="Genomic_DNA"/>
</dbReference>
<sequence length="427" mass="45465">MSQHDSVRVAHEYFVTTGRLAGQHVRRLVADSWRRSARSGVDPEVPAPPVDMSGRTLTSYRRGHALSAAMPVVRDLLVRPGAGAGWITALTDDAGRLLWVEGDRDVRRKVEGVGFVEGAVWSEDRAGTNAPGVALVTERPAQVVGTEHYARTVHPWNCTAAPVRAPSGQVLGVLDVTGGPVVATAVMMSLVRATVAAVEAELARAAAGPVLQLPSDRVVTAITGGQRTAVGARLRVLGPAVPTLHLDGRDVRLTLRHAEILLLLAQHHAGLTADELAVQLSDDVLSDVTVRAEVSRLRRVVGPLLSPSRPYRLTAPIRSDADTVRGLLEVGDVVAALANHPGVVLPRSVAPGVERIREDLRADLRAAVLASPEEGAVSRWVSSDDGADDWQAWQRLAVLAPRGTPAHVQARGRLDLLSHRLATHRAG</sequence>
<reference evidence="3 4" key="1">
    <citation type="submission" date="2018-11" db="EMBL/GenBank/DDBJ databases">
        <title>Draft genome sequence of Cellulomonas takizawaensis strain TKZ-21.</title>
        <authorList>
            <person name="Yamamura H."/>
            <person name="Hayashi T."/>
            <person name="Hamada M."/>
            <person name="Serisawa Y."/>
            <person name="Matsuyama K."/>
            <person name="Nakagawa Y."/>
            <person name="Otoguro M."/>
            <person name="Yanagida F."/>
            <person name="Hayakawa M."/>
        </authorList>
    </citation>
    <scope>NUCLEOTIDE SEQUENCE [LARGE SCALE GENOMIC DNA]</scope>
    <source>
        <strain evidence="3 4">TKZ-21</strain>
    </source>
</reference>
<feature type="domain" description="OmpR/PhoB-type" evidence="2">
    <location>
        <begin position="248"/>
        <end position="313"/>
    </location>
</feature>
<dbReference type="GO" id="GO:0003677">
    <property type="term" value="F:DNA binding"/>
    <property type="evidence" value="ECO:0007669"/>
    <property type="project" value="UniProtKB-KW"/>
</dbReference>
<accession>A0A401V0H1</accession>
<evidence type="ECO:0000256" key="1">
    <source>
        <dbReference type="ARBA" id="ARBA00023125"/>
    </source>
</evidence>